<dbReference type="PANTHER" id="PTHR23193:SF20">
    <property type="entry name" value="POM121-LIKE PROTEIN 2"/>
    <property type="match status" value="1"/>
</dbReference>
<feature type="region of interest" description="Disordered" evidence="1">
    <location>
        <begin position="357"/>
        <end position="378"/>
    </location>
</feature>
<dbReference type="GO" id="GO:0005643">
    <property type="term" value="C:nuclear pore"/>
    <property type="evidence" value="ECO:0007669"/>
    <property type="project" value="TreeGrafter"/>
</dbReference>
<feature type="compositionally biased region" description="Pro residues" evidence="1">
    <location>
        <begin position="968"/>
        <end position="977"/>
    </location>
</feature>
<feature type="compositionally biased region" description="Low complexity" evidence="1">
    <location>
        <begin position="742"/>
        <end position="756"/>
    </location>
</feature>
<organism evidence="2 3">
    <name type="scientific">Panthera pardus</name>
    <name type="common">Leopard</name>
    <name type="synonym">Felis pardus</name>
    <dbReference type="NCBI Taxonomy" id="9691"/>
    <lineage>
        <taxon>Eukaryota</taxon>
        <taxon>Metazoa</taxon>
        <taxon>Chordata</taxon>
        <taxon>Craniata</taxon>
        <taxon>Vertebrata</taxon>
        <taxon>Euteleostomi</taxon>
        <taxon>Mammalia</taxon>
        <taxon>Eutheria</taxon>
        <taxon>Laurasiatheria</taxon>
        <taxon>Carnivora</taxon>
        <taxon>Feliformia</taxon>
        <taxon>Felidae</taxon>
        <taxon>Pantherinae</taxon>
        <taxon>Panthera</taxon>
    </lineage>
</organism>
<reference evidence="3" key="1">
    <citation type="submission" date="2025-08" db="UniProtKB">
        <authorList>
            <consortium name="RefSeq"/>
        </authorList>
    </citation>
    <scope>IDENTIFICATION</scope>
    <source>
        <tissue evidence="3">Whole blood</tissue>
    </source>
</reference>
<feature type="compositionally biased region" description="Pro residues" evidence="1">
    <location>
        <begin position="688"/>
        <end position="702"/>
    </location>
</feature>
<feature type="compositionally biased region" description="Pro residues" evidence="1">
    <location>
        <begin position="712"/>
        <end position="722"/>
    </location>
</feature>
<dbReference type="AlphaFoldDB" id="A0A9W2VRU1"/>
<feature type="compositionally biased region" description="Low complexity" evidence="1">
    <location>
        <begin position="1124"/>
        <end position="1141"/>
    </location>
</feature>
<feature type="compositionally biased region" description="Low complexity" evidence="1">
    <location>
        <begin position="479"/>
        <end position="501"/>
    </location>
</feature>
<dbReference type="GO" id="GO:0008139">
    <property type="term" value="F:nuclear localization sequence binding"/>
    <property type="evidence" value="ECO:0007669"/>
    <property type="project" value="TreeGrafter"/>
</dbReference>
<feature type="region of interest" description="Disordered" evidence="1">
    <location>
        <begin position="1"/>
        <end position="66"/>
    </location>
</feature>
<dbReference type="GO" id="GO:0006606">
    <property type="term" value="P:protein import into nucleus"/>
    <property type="evidence" value="ECO:0007669"/>
    <property type="project" value="TreeGrafter"/>
</dbReference>
<feature type="compositionally biased region" description="Low complexity" evidence="1">
    <location>
        <begin position="528"/>
        <end position="539"/>
    </location>
</feature>
<accession>A0A9W2VRU1</accession>
<gene>
    <name evidence="3" type="primary">POM121L2</name>
</gene>
<dbReference type="PANTHER" id="PTHR23193">
    <property type="entry name" value="NUCLEAR PORE COMPLEX PROTEIN NUP"/>
    <property type="match status" value="1"/>
</dbReference>
<dbReference type="Pfam" id="PF15229">
    <property type="entry name" value="POM121"/>
    <property type="match status" value="1"/>
</dbReference>
<feature type="compositionally biased region" description="Basic and acidic residues" evidence="1">
    <location>
        <begin position="52"/>
        <end position="65"/>
    </location>
</feature>
<feature type="compositionally biased region" description="Pro residues" evidence="1">
    <location>
        <begin position="186"/>
        <end position="195"/>
    </location>
</feature>
<proteinExistence type="predicted"/>
<dbReference type="GeneID" id="109252551"/>
<feature type="region of interest" description="Disordered" evidence="1">
    <location>
        <begin position="390"/>
        <end position="819"/>
    </location>
</feature>
<feature type="compositionally biased region" description="Low complexity" evidence="1">
    <location>
        <begin position="594"/>
        <end position="604"/>
    </location>
</feature>
<evidence type="ECO:0000313" key="2">
    <source>
        <dbReference type="Proteomes" id="UP001165780"/>
    </source>
</evidence>
<dbReference type="InterPro" id="IPR026054">
    <property type="entry name" value="Nucleoporin"/>
</dbReference>
<feature type="region of interest" description="Disordered" evidence="1">
    <location>
        <begin position="1112"/>
        <end position="1158"/>
    </location>
</feature>
<sequence length="1249" mass="127151">MPRGTEPRPGSPPPGSVLPSAARGQKEQTRKRDIREGSGGDEEKTKRQRVVGKHEGFREDDRKGAEATSALVSITLTLEAALTHHPIFLGRTPPVSLSRNEFQFTPRPWPQIPGKGIRHKGRQVAGHWRLEGEGGGKGEGGNRLADRQRGLQGGPRAPRSRAPWTLAARASVRSGRTVPGGARGPGSPPPFPPGAGPAGGGWGAGERPESLDLSSRQGPNRRGNAANADSDLGNRNPPGGPAAASLRMGGYLGRPGSPPSSPARARAHATEQVQRVHRAHLAPRHRPPRRPPGRDPAGRVDEAWRRFPMKRPRNAIVGPLPSDWWDSYFRRSVWSLRHPRARRSPVTVRIAPPQPWPALAIRSAGPPASEKPPDPCAKETVLRALRGCTKGRAGWEDPPRPGGLQAARRSPDPRLSAFRPLLRNGVLASFEPRPGPLRRSPDSLGPDRSASGGPGCPSRSPEARAHSGSPPRSPRNAISSSYSSSRPLGAPGKRRAPGAALQPPEWPVRKKGKGRRPPSPGPPPPARSPAASGGSEPQGQGPPRPPRSPGTPSPPPGLGDADPDEDQASGHEVGLRWSSTAREDGTEVPTRCVPEPGSAAQPAASPGPPGAGTARTQDADPRSGSFAETREPPAASPPSPGRAVPAALSPLKEVSPLPSRGCSRPEPLPRPSSDSESAATWLRLTPASTPPPASDATRPPPAAQAGGTAAPPERPALAPAPPAAQRVAFLGGRAPLPPASAPPAAASSHPTPNPTSGLPPNGDSLHSSISATASAPSPPGLLAPTFRPIFGRGGPRQTGPGVAPSSSEHTSPPAPPALPHLLRSLLKATAVVVSATPSRACQDSPFPPPVDIGAVSLSGAVDQAGRAPACRAFLLGASCAFRACFSQATSFIFPPHPRAPVPAVHTVTIFGQVLSGAVQIPPRKSSADLRGPPPPASAPAAGSRSALTARASGVGSALPAASGAGSRPPFPPSPGAPLQPALGAPGGQEQGAPPAPPGPRVTSPFGPGTWATAAPAPTPAGPAFGKTARSASGGLTPSASPCRVPSAPSGVPPNLGSAPAGSPFGQTGAAGFGAAAQTRRSGAAGSVFGSTAPRPFAFGGLVTPMDCGESGVSVTAPDRSSDSGAFGTAALRGGTTGTALTPFGKGRSQNTRGLASQSKPLVLGRTNTSARKTMFGGPGMAPFAQSTPVPGPLTRSSGLGFGMASPPARSSVGRGPFRPLASSFSIGAKSKTPKSREQGHSRRHHAHKK</sequence>
<feature type="region of interest" description="Disordered" evidence="1">
    <location>
        <begin position="1176"/>
        <end position="1249"/>
    </location>
</feature>
<name>A0A9W2VRU1_PANPR</name>
<feature type="compositionally biased region" description="Basic and acidic residues" evidence="1">
    <location>
        <begin position="24"/>
        <end position="45"/>
    </location>
</feature>
<dbReference type="RefSeq" id="XP_053761295.1">
    <property type="nucleotide sequence ID" value="XM_053905320.1"/>
</dbReference>
<feature type="compositionally biased region" description="Basic residues" evidence="1">
    <location>
        <begin position="275"/>
        <end position="291"/>
    </location>
</feature>
<evidence type="ECO:0000313" key="3">
    <source>
        <dbReference type="RefSeq" id="XP_053761295.1"/>
    </source>
</evidence>
<protein>
    <submittedName>
        <fullName evidence="3">POM121-like protein 2</fullName>
    </submittedName>
</protein>
<feature type="compositionally biased region" description="Low complexity" evidence="1">
    <location>
        <begin position="938"/>
        <end position="967"/>
    </location>
</feature>
<feature type="compositionally biased region" description="Pro residues" evidence="1">
    <location>
        <begin position="517"/>
        <end position="527"/>
    </location>
</feature>
<dbReference type="Proteomes" id="UP001165780">
    <property type="component" value="Unplaced"/>
</dbReference>
<keyword evidence="2" id="KW-1185">Reference proteome</keyword>
<feature type="compositionally biased region" description="Low complexity" evidence="1">
    <location>
        <begin position="1004"/>
        <end position="1028"/>
    </location>
</feature>
<dbReference type="GO" id="GO:0006405">
    <property type="term" value="P:RNA export from nucleus"/>
    <property type="evidence" value="ECO:0007669"/>
    <property type="project" value="TreeGrafter"/>
</dbReference>
<feature type="region of interest" description="Disordered" evidence="1">
    <location>
        <begin position="922"/>
        <end position="1063"/>
    </location>
</feature>
<feature type="compositionally biased region" description="Polar residues" evidence="1">
    <location>
        <begin position="1147"/>
        <end position="1158"/>
    </location>
</feature>
<feature type="compositionally biased region" description="Polar residues" evidence="1">
    <location>
        <begin position="1029"/>
        <end position="1039"/>
    </location>
</feature>
<dbReference type="GO" id="GO:0017056">
    <property type="term" value="F:structural constituent of nuclear pore"/>
    <property type="evidence" value="ECO:0007669"/>
    <property type="project" value="TreeGrafter"/>
</dbReference>
<feature type="compositionally biased region" description="Pro residues" evidence="1">
    <location>
        <begin position="540"/>
        <end position="557"/>
    </location>
</feature>
<evidence type="ECO:0000256" key="1">
    <source>
        <dbReference type="SAM" id="MobiDB-lite"/>
    </source>
</evidence>
<dbReference type="CTD" id="94026"/>
<feature type="region of interest" description="Disordered" evidence="1">
    <location>
        <begin position="90"/>
        <end position="300"/>
    </location>
</feature>